<evidence type="ECO:0000256" key="2">
    <source>
        <dbReference type="ARBA" id="ARBA00023015"/>
    </source>
</evidence>
<dbReference type="Pfam" id="PF03466">
    <property type="entry name" value="LysR_substrate"/>
    <property type="match status" value="1"/>
</dbReference>
<dbReference type="InterPro" id="IPR005119">
    <property type="entry name" value="LysR_subst-bd"/>
</dbReference>
<dbReference type="Gene3D" id="1.10.10.10">
    <property type="entry name" value="Winged helix-like DNA-binding domain superfamily/Winged helix DNA-binding domain"/>
    <property type="match status" value="1"/>
</dbReference>
<comment type="caution">
    <text evidence="6">The sequence shown here is derived from an EMBL/GenBank/DDBJ whole genome shotgun (WGS) entry which is preliminary data.</text>
</comment>
<dbReference type="InterPro" id="IPR050176">
    <property type="entry name" value="LTTR"/>
</dbReference>
<gene>
    <name evidence="6" type="ORF">RQX22_18950</name>
</gene>
<reference evidence="6 7" key="1">
    <citation type="submission" date="2023-05" db="EMBL/GenBank/DDBJ databases">
        <authorList>
            <person name="Guo Y."/>
        </authorList>
    </citation>
    <scope>NUCLEOTIDE SEQUENCE [LARGE SCALE GENOMIC DNA]</scope>
    <source>
        <strain evidence="6 7">GR2756</strain>
    </source>
</reference>
<dbReference type="EMBL" id="JAVUPU010000017">
    <property type="protein sequence ID" value="MDT9601037.1"/>
    <property type="molecule type" value="Genomic_DNA"/>
</dbReference>
<dbReference type="InterPro" id="IPR036390">
    <property type="entry name" value="WH_DNA-bd_sf"/>
</dbReference>
<evidence type="ECO:0000256" key="3">
    <source>
        <dbReference type="ARBA" id="ARBA00023125"/>
    </source>
</evidence>
<keyword evidence="3" id="KW-0238">DNA-binding</keyword>
<dbReference type="SUPFAM" id="SSF46785">
    <property type="entry name" value="Winged helix' DNA-binding domain"/>
    <property type="match status" value="1"/>
</dbReference>
<dbReference type="Gene3D" id="3.40.190.10">
    <property type="entry name" value="Periplasmic binding protein-like II"/>
    <property type="match status" value="1"/>
</dbReference>
<keyword evidence="7" id="KW-1185">Reference proteome</keyword>
<dbReference type="SUPFAM" id="SSF53850">
    <property type="entry name" value="Periplasmic binding protein-like II"/>
    <property type="match status" value="1"/>
</dbReference>
<dbReference type="Pfam" id="PF00126">
    <property type="entry name" value="HTH_1"/>
    <property type="match status" value="1"/>
</dbReference>
<name>A0ABU3QCL6_9SPHN</name>
<feature type="domain" description="HTH lysR-type" evidence="5">
    <location>
        <begin position="1"/>
        <end position="58"/>
    </location>
</feature>
<evidence type="ECO:0000313" key="7">
    <source>
        <dbReference type="Proteomes" id="UP001259572"/>
    </source>
</evidence>
<organism evidence="6 7">
    <name type="scientific">Sphingosinicella rhizophila</name>
    <dbReference type="NCBI Taxonomy" id="3050082"/>
    <lineage>
        <taxon>Bacteria</taxon>
        <taxon>Pseudomonadati</taxon>
        <taxon>Pseudomonadota</taxon>
        <taxon>Alphaproteobacteria</taxon>
        <taxon>Sphingomonadales</taxon>
        <taxon>Sphingosinicellaceae</taxon>
        <taxon>Sphingosinicella</taxon>
    </lineage>
</organism>
<dbReference type="InterPro" id="IPR036388">
    <property type="entry name" value="WH-like_DNA-bd_sf"/>
</dbReference>
<dbReference type="PANTHER" id="PTHR30579:SF8">
    <property type="entry name" value="HTH-TYPE TRANSCRIPTIONAL REGULATOR HDFR"/>
    <property type="match status" value="1"/>
</dbReference>
<proteinExistence type="inferred from homology"/>
<evidence type="ECO:0000313" key="6">
    <source>
        <dbReference type="EMBL" id="MDT9601037.1"/>
    </source>
</evidence>
<dbReference type="RefSeq" id="WP_315728722.1">
    <property type="nucleotide sequence ID" value="NZ_JAVUPU010000017.1"/>
</dbReference>
<dbReference type="PANTHER" id="PTHR30579">
    <property type="entry name" value="TRANSCRIPTIONAL REGULATOR"/>
    <property type="match status" value="1"/>
</dbReference>
<dbReference type="InterPro" id="IPR000847">
    <property type="entry name" value="LysR_HTH_N"/>
</dbReference>
<keyword evidence="2" id="KW-0805">Transcription regulation</keyword>
<dbReference type="PROSITE" id="PS50931">
    <property type="entry name" value="HTH_LYSR"/>
    <property type="match status" value="1"/>
</dbReference>
<sequence length="287" mass="31810">MDISSARTFLEVIKTGSFVGAAENLNLTQTAVSARIRVLEEQLDRPLFTRNKAGARLTAAGEQFQRYATTLVQVWERARHQVALPAGREKVVTIGGEHSLWNPMLRDWLVWMRRDCVDVAVRTRIDVADRLMEQVQDGLIDLAVLYAPPRAPGIVAELLVEEKLVAATTHPGGDESLCDNYVYVDWGSDFAASHHAAFPDAASPVVSTNYGPLAMDYILESGGTGYFRMAALRPHLEAGQLHLVKSKPHFSYSIYGVYSAKADEELMERVRSGLRFVASNFDARSDD</sequence>
<dbReference type="PRINTS" id="PR00039">
    <property type="entry name" value="HTHLYSR"/>
</dbReference>
<comment type="similarity">
    <text evidence="1">Belongs to the LysR transcriptional regulatory family.</text>
</comment>
<protein>
    <submittedName>
        <fullName evidence="6">LysR family transcriptional regulator</fullName>
    </submittedName>
</protein>
<evidence type="ECO:0000256" key="4">
    <source>
        <dbReference type="ARBA" id="ARBA00023163"/>
    </source>
</evidence>
<evidence type="ECO:0000256" key="1">
    <source>
        <dbReference type="ARBA" id="ARBA00009437"/>
    </source>
</evidence>
<dbReference type="Proteomes" id="UP001259572">
    <property type="component" value="Unassembled WGS sequence"/>
</dbReference>
<accession>A0ABU3QCL6</accession>
<evidence type="ECO:0000259" key="5">
    <source>
        <dbReference type="PROSITE" id="PS50931"/>
    </source>
</evidence>
<keyword evidence="4" id="KW-0804">Transcription</keyword>